<dbReference type="AlphaFoldDB" id="A0A2K1QHT9"/>
<evidence type="ECO:0000313" key="7">
    <source>
        <dbReference type="EMBL" id="PNS14423.1"/>
    </source>
</evidence>
<dbReference type="GO" id="GO:0030687">
    <property type="term" value="C:preribosome, large subunit precursor"/>
    <property type="evidence" value="ECO:0007669"/>
    <property type="project" value="TreeGrafter"/>
</dbReference>
<dbReference type="Pfam" id="PF01778">
    <property type="entry name" value="Ribosomal_L28e"/>
    <property type="match status" value="1"/>
</dbReference>
<feature type="domain" description="Ribosomal eL28/Mak16" evidence="6">
    <location>
        <begin position="7"/>
        <end position="121"/>
    </location>
</feature>
<dbReference type="EMBL" id="NKHZ01000086">
    <property type="protein sequence ID" value="PNS14423.1"/>
    <property type="molecule type" value="Genomic_DNA"/>
</dbReference>
<evidence type="ECO:0000256" key="3">
    <source>
        <dbReference type="ARBA" id="ARBA00023242"/>
    </source>
</evidence>
<dbReference type="GO" id="GO:0005730">
    <property type="term" value="C:nucleolus"/>
    <property type="evidence" value="ECO:0007669"/>
    <property type="project" value="UniProtKB-UniRule"/>
</dbReference>
<dbReference type="PIRSF" id="PIRSF003352">
    <property type="entry name" value="MAK16"/>
    <property type="match status" value="1"/>
</dbReference>
<feature type="compositionally biased region" description="Basic and acidic residues" evidence="5">
    <location>
        <begin position="201"/>
        <end position="216"/>
    </location>
</feature>
<comment type="subcellular location">
    <subcellularLocation>
        <location evidence="1">Nucleus</location>
    </subcellularLocation>
</comment>
<dbReference type="STRING" id="2082308.A0A2K1QHT9"/>
<dbReference type="InterPro" id="IPR029004">
    <property type="entry name" value="Ribosomal_eL28/Mak16"/>
</dbReference>
<evidence type="ECO:0000256" key="1">
    <source>
        <dbReference type="ARBA" id="ARBA00004123"/>
    </source>
</evidence>
<feature type="compositionally biased region" description="Basic residues" evidence="5">
    <location>
        <begin position="291"/>
        <end position="310"/>
    </location>
</feature>
<comment type="similarity">
    <text evidence="2 4">Belongs to the MAK16 family.</text>
</comment>
<dbReference type="InParanoid" id="A0A2K1QHT9"/>
<evidence type="ECO:0000259" key="6">
    <source>
        <dbReference type="Pfam" id="PF01778"/>
    </source>
</evidence>
<organism evidence="7 8">
    <name type="scientific">Sphaceloma murrayae</name>
    <dbReference type="NCBI Taxonomy" id="2082308"/>
    <lineage>
        <taxon>Eukaryota</taxon>
        <taxon>Fungi</taxon>
        <taxon>Dikarya</taxon>
        <taxon>Ascomycota</taxon>
        <taxon>Pezizomycotina</taxon>
        <taxon>Dothideomycetes</taxon>
        <taxon>Dothideomycetidae</taxon>
        <taxon>Myriangiales</taxon>
        <taxon>Elsinoaceae</taxon>
        <taxon>Sphaceloma</taxon>
    </lineage>
</organism>
<accession>A0A2K1QHT9</accession>
<dbReference type="Proteomes" id="UP000243797">
    <property type="component" value="Unassembled WGS sequence"/>
</dbReference>
<comment type="caution">
    <text evidence="7">The sequence shown here is derived from an EMBL/GenBank/DDBJ whole genome shotgun (WGS) entry which is preliminary data.</text>
</comment>
<dbReference type="FunFam" id="3.30.390.110:FF:000001">
    <property type="entry name" value="Protein MAK16 homolog"/>
    <property type="match status" value="1"/>
</dbReference>
<gene>
    <name evidence="7" type="ORF">CAC42_3709</name>
</gene>
<keyword evidence="3 4" id="KW-0539">Nucleus</keyword>
<dbReference type="PANTHER" id="PTHR23405">
    <property type="entry name" value="MAINTENANCE OF KILLER 16 MAK16 PROTEIN-RELATED"/>
    <property type="match status" value="1"/>
</dbReference>
<sequence>MSDSPEIIWSLLSQQFCAFKLKTTKNATFCRNEHNVSGLCNRQSCPLAQPRYATIRPDPDNDRLYLYIKEPERQHLPRQWWQRVKLSNNYAKALEQIDSQLIYWPTWMVHKCKQRLTRLTQVRVRSAKLAREDERLGEAVVARLAPKVRRREETRERKAQAAAKIERAIERELIERLKSGAYGDRPLNVDQNVWRRVMTRMEKEGEGTRDKDLDKGIEEEEEEVEQEYETVGEDGEVDVEYVSDVDESDDDVEDFENWLGGESGEEDNEDEDDDDNSDDEDEGAAGDKKAGEKRKRPAAPPKPTKKRGKKGPATEIEYEYEREPEQRQTMLA</sequence>
<dbReference type="GO" id="GO:0000460">
    <property type="term" value="P:maturation of 5.8S rRNA"/>
    <property type="evidence" value="ECO:0007669"/>
    <property type="project" value="TreeGrafter"/>
</dbReference>
<feature type="compositionally biased region" description="Acidic residues" evidence="5">
    <location>
        <begin position="217"/>
        <end position="256"/>
    </location>
</feature>
<reference evidence="7 8" key="1">
    <citation type="submission" date="2017-06" db="EMBL/GenBank/DDBJ databases">
        <title>Draft genome sequence of a variant of Elsinoe murrayae.</title>
        <authorList>
            <person name="Cheng Q."/>
        </authorList>
    </citation>
    <scope>NUCLEOTIDE SEQUENCE [LARGE SCALE GENOMIC DNA]</scope>
    <source>
        <strain evidence="7 8">CQ-2017a</strain>
    </source>
</reference>
<dbReference type="FunCoup" id="A0A2K1QHT9">
    <property type="interactions" value="924"/>
</dbReference>
<dbReference type="Pfam" id="PF04874">
    <property type="entry name" value="Mak16"/>
    <property type="match status" value="1"/>
</dbReference>
<dbReference type="OrthoDB" id="10251342at2759"/>
<proteinExistence type="inferred from homology"/>
<evidence type="ECO:0000256" key="2">
    <source>
        <dbReference type="ARBA" id="ARBA00005514"/>
    </source>
</evidence>
<name>A0A2K1QHT9_9PEZI</name>
<protein>
    <recommendedName>
        <fullName evidence="4">Protein MAK16</fullName>
    </recommendedName>
</protein>
<dbReference type="Gene3D" id="3.30.390.110">
    <property type="match status" value="1"/>
</dbReference>
<dbReference type="InterPro" id="IPR006958">
    <property type="entry name" value="Mak16"/>
</dbReference>
<evidence type="ECO:0000256" key="5">
    <source>
        <dbReference type="SAM" id="MobiDB-lite"/>
    </source>
</evidence>
<evidence type="ECO:0000313" key="8">
    <source>
        <dbReference type="Proteomes" id="UP000243797"/>
    </source>
</evidence>
<keyword evidence="8" id="KW-1185">Reference proteome</keyword>
<evidence type="ECO:0000256" key="4">
    <source>
        <dbReference type="PIRNR" id="PIRNR003352"/>
    </source>
</evidence>
<dbReference type="GO" id="GO:0000470">
    <property type="term" value="P:maturation of LSU-rRNA"/>
    <property type="evidence" value="ECO:0007669"/>
    <property type="project" value="TreeGrafter"/>
</dbReference>
<dbReference type="PANTHER" id="PTHR23405:SF4">
    <property type="entry name" value="PROTEIN MAK16 HOMOLOG"/>
    <property type="match status" value="1"/>
</dbReference>
<feature type="region of interest" description="Disordered" evidence="5">
    <location>
        <begin position="201"/>
        <end position="332"/>
    </location>
</feature>
<feature type="compositionally biased region" description="Acidic residues" evidence="5">
    <location>
        <begin position="263"/>
        <end position="284"/>
    </location>
</feature>